<name>A0A1G7JTH3_9FLAO</name>
<dbReference type="OrthoDB" id="1439017at2"/>
<dbReference type="RefSeq" id="WP_093145542.1">
    <property type="nucleotide sequence ID" value="NZ_BMWO01000039.1"/>
</dbReference>
<proteinExistence type="predicted"/>
<evidence type="ECO:0008006" key="3">
    <source>
        <dbReference type="Google" id="ProtNLM"/>
    </source>
</evidence>
<accession>A0A1G7JTH3</accession>
<organism evidence="1 2">
    <name type="scientific">Ulvibacter litoralis</name>
    <dbReference type="NCBI Taxonomy" id="227084"/>
    <lineage>
        <taxon>Bacteria</taxon>
        <taxon>Pseudomonadati</taxon>
        <taxon>Bacteroidota</taxon>
        <taxon>Flavobacteriia</taxon>
        <taxon>Flavobacteriales</taxon>
        <taxon>Flavobacteriaceae</taxon>
        <taxon>Ulvibacter</taxon>
    </lineage>
</organism>
<evidence type="ECO:0000313" key="2">
    <source>
        <dbReference type="Proteomes" id="UP000199321"/>
    </source>
</evidence>
<sequence>MKKTFAIILIFILFSCKEKDNCYPEFKESLAYLKEFSNPNDKKSRLTDEIFRNIEVVESTSGILNQDDGGNLIRHIVVTQKDIEKWEKWISEQCPKNNQIE</sequence>
<dbReference type="PROSITE" id="PS51257">
    <property type="entry name" value="PROKAR_LIPOPROTEIN"/>
    <property type="match status" value="1"/>
</dbReference>
<evidence type="ECO:0000313" key="1">
    <source>
        <dbReference type="EMBL" id="SDF28216.1"/>
    </source>
</evidence>
<protein>
    <recommendedName>
        <fullName evidence="3">Lipoprotein</fullName>
    </recommendedName>
</protein>
<dbReference type="AlphaFoldDB" id="A0A1G7JTH3"/>
<dbReference type="STRING" id="227084.SAMN05421855_1292"/>
<keyword evidence="2" id="KW-1185">Reference proteome</keyword>
<dbReference type="EMBL" id="FNBA01000029">
    <property type="protein sequence ID" value="SDF28216.1"/>
    <property type="molecule type" value="Genomic_DNA"/>
</dbReference>
<gene>
    <name evidence="1" type="ORF">SAMN05421855_1292</name>
</gene>
<reference evidence="1 2" key="1">
    <citation type="submission" date="2016-10" db="EMBL/GenBank/DDBJ databases">
        <authorList>
            <person name="de Groot N.N."/>
        </authorList>
    </citation>
    <scope>NUCLEOTIDE SEQUENCE [LARGE SCALE GENOMIC DNA]</scope>
    <source>
        <strain evidence="1 2">DSM 16195</strain>
    </source>
</reference>
<dbReference type="Proteomes" id="UP000199321">
    <property type="component" value="Unassembled WGS sequence"/>
</dbReference>